<evidence type="ECO:0000259" key="3">
    <source>
        <dbReference type="Pfam" id="PF02481"/>
    </source>
</evidence>
<dbReference type="SUPFAM" id="SSF102405">
    <property type="entry name" value="MCP/YpsA-like"/>
    <property type="match status" value="1"/>
</dbReference>
<dbReference type="Proteomes" id="UP000748752">
    <property type="component" value="Unassembled WGS sequence"/>
</dbReference>
<feature type="domain" description="DprA winged helix" evidence="4">
    <location>
        <begin position="311"/>
        <end position="369"/>
    </location>
</feature>
<dbReference type="InterPro" id="IPR041614">
    <property type="entry name" value="DprA_WH"/>
</dbReference>
<comment type="similarity">
    <text evidence="1">Belongs to the DprA/Smf family.</text>
</comment>
<dbReference type="PANTHER" id="PTHR43022:SF1">
    <property type="entry name" value="PROTEIN SMF"/>
    <property type="match status" value="1"/>
</dbReference>
<dbReference type="InterPro" id="IPR057666">
    <property type="entry name" value="DrpA_SLOG"/>
</dbReference>
<proteinExistence type="inferred from homology"/>
<dbReference type="RefSeq" id="WP_200239553.1">
    <property type="nucleotide sequence ID" value="NZ_NRRV01000042.1"/>
</dbReference>
<protein>
    <submittedName>
        <fullName evidence="5">DNA-protecting protein DprA</fullName>
    </submittedName>
</protein>
<keyword evidence="6" id="KW-1185">Reference proteome</keyword>
<name>A0ABS1CJW3_9GAMM</name>
<evidence type="ECO:0000313" key="6">
    <source>
        <dbReference type="Proteomes" id="UP000748752"/>
    </source>
</evidence>
<feature type="region of interest" description="Disordered" evidence="2">
    <location>
        <begin position="300"/>
        <end position="319"/>
    </location>
</feature>
<evidence type="ECO:0000259" key="4">
    <source>
        <dbReference type="Pfam" id="PF17782"/>
    </source>
</evidence>
<feature type="domain" description="Smf/DprA SLOG" evidence="3">
    <location>
        <begin position="83"/>
        <end position="289"/>
    </location>
</feature>
<organism evidence="5 6">
    <name type="scientific">Thiohalocapsa halophila</name>
    <dbReference type="NCBI Taxonomy" id="69359"/>
    <lineage>
        <taxon>Bacteria</taxon>
        <taxon>Pseudomonadati</taxon>
        <taxon>Pseudomonadota</taxon>
        <taxon>Gammaproteobacteria</taxon>
        <taxon>Chromatiales</taxon>
        <taxon>Chromatiaceae</taxon>
        <taxon>Thiohalocapsa</taxon>
    </lineage>
</organism>
<accession>A0ABS1CJW3</accession>
<dbReference type="PANTHER" id="PTHR43022">
    <property type="entry name" value="PROTEIN SMF"/>
    <property type="match status" value="1"/>
</dbReference>
<dbReference type="Pfam" id="PF17782">
    <property type="entry name" value="WHD_DprA"/>
    <property type="match status" value="1"/>
</dbReference>
<gene>
    <name evidence="5" type="primary">dprA</name>
    <name evidence="5" type="ORF">CKO31_15935</name>
</gene>
<sequence>MTPASREHLTDWLALTLAPGLGPRRIGQLVERFGSAAGVRAAGRGALAEAGVSNAAIAALDSPDQSRMHDALAWADHAGADLLTPELDAYPPRLRELPAAPPLLFVRGDKGLLSEPQIAVVGSRNPTAGGAETARDFAGYLAGLGLVITSGLALGVDAAAHRGALDTGRTVAVLGTGPDRVYPAAHRDLARRIAADGALVSEFLPGTGPHASHFPQRNRIISGLSLGTLVVEAAVGSGSLITARLASEQGREVFAIPGSIHNPLARGCHALIRQGAKLVDSADQILEELGAQLAAYLDDSTAKKGPTPATQPHAERGLDDDHRRLLSCMGYDPIAPDDLIARTGLPAFEIASMLLLLELQGHVVSHPGGRYSRSGPPRHSSADA</sequence>
<dbReference type="Pfam" id="PF02481">
    <property type="entry name" value="DNA_processg_A"/>
    <property type="match status" value="1"/>
</dbReference>
<dbReference type="InterPro" id="IPR003488">
    <property type="entry name" value="DprA"/>
</dbReference>
<dbReference type="NCBIfam" id="TIGR00732">
    <property type="entry name" value="dprA"/>
    <property type="match status" value="1"/>
</dbReference>
<dbReference type="InterPro" id="IPR036388">
    <property type="entry name" value="WH-like_DNA-bd_sf"/>
</dbReference>
<evidence type="ECO:0000256" key="1">
    <source>
        <dbReference type="ARBA" id="ARBA00006525"/>
    </source>
</evidence>
<dbReference type="Gene3D" id="1.10.10.10">
    <property type="entry name" value="Winged helix-like DNA-binding domain superfamily/Winged helix DNA-binding domain"/>
    <property type="match status" value="1"/>
</dbReference>
<evidence type="ECO:0000313" key="5">
    <source>
        <dbReference type="EMBL" id="MBK1632200.1"/>
    </source>
</evidence>
<comment type="caution">
    <text evidence="5">The sequence shown here is derived from an EMBL/GenBank/DDBJ whole genome shotgun (WGS) entry which is preliminary data.</text>
</comment>
<reference evidence="5 6" key="1">
    <citation type="journal article" date="2020" name="Microorganisms">
        <title>Osmotic Adaptation and Compatible Solute Biosynthesis of Phototrophic Bacteria as Revealed from Genome Analyses.</title>
        <authorList>
            <person name="Imhoff J.F."/>
            <person name="Rahn T."/>
            <person name="Kunzel S."/>
            <person name="Keller A."/>
            <person name="Neulinger S.C."/>
        </authorList>
    </citation>
    <scope>NUCLEOTIDE SEQUENCE [LARGE SCALE GENOMIC DNA]</scope>
    <source>
        <strain evidence="5 6">DSM 6210</strain>
    </source>
</reference>
<dbReference type="Gene3D" id="3.40.50.450">
    <property type="match status" value="1"/>
</dbReference>
<dbReference type="EMBL" id="NRRV01000042">
    <property type="protein sequence ID" value="MBK1632200.1"/>
    <property type="molecule type" value="Genomic_DNA"/>
</dbReference>
<evidence type="ECO:0000256" key="2">
    <source>
        <dbReference type="SAM" id="MobiDB-lite"/>
    </source>
</evidence>